<dbReference type="InterPro" id="IPR017853">
    <property type="entry name" value="GH"/>
</dbReference>
<feature type="domain" description="Glycosyl hydrolase family 30 TIM-barrel" evidence="4">
    <location>
        <begin position="52"/>
        <end position="193"/>
    </location>
</feature>
<evidence type="ECO:0000313" key="7">
    <source>
        <dbReference type="Proteomes" id="UP001162640"/>
    </source>
</evidence>
<dbReference type="GO" id="GO:0016020">
    <property type="term" value="C:membrane"/>
    <property type="evidence" value="ECO:0007669"/>
    <property type="project" value="GOC"/>
</dbReference>
<dbReference type="Proteomes" id="UP001162640">
    <property type="component" value="Unassembled WGS sequence"/>
</dbReference>
<comment type="caution">
    <text evidence="6">The sequence shown here is derived from an EMBL/GenBank/DDBJ whole genome shotgun (WGS) entry which is preliminary data.</text>
</comment>
<evidence type="ECO:0000259" key="5">
    <source>
        <dbReference type="Pfam" id="PF17189"/>
    </source>
</evidence>
<gene>
    <name evidence="6" type="ORF">TL16_g06513</name>
</gene>
<dbReference type="Gene3D" id="3.20.20.80">
    <property type="entry name" value="Glycosidases"/>
    <property type="match status" value="2"/>
</dbReference>
<dbReference type="GO" id="GO:0006680">
    <property type="term" value="P:glucosylceramide catabolic process"/>
    <property type="evidence" value="ECO:0007669"/>
    <property type="project" value="TreeGrafter"/>
</dbReference>
<proteinExistence type="inferred from homology"/>
<dbReference type="Pfam" id="PF17189">
    <property type="entry name" value="Glyco_hydro_30C"/>
    <property type="match status" value="1"/>
</dbReference>
<evidence type="ECO:0000256" key="3">
    <source>
        <dbReference type="ARBA" id="ARBA00022801"/>
    </source>
</evidence>
<dbReference type="PRINTS" id="PR00843">
    <property type="entry name" value="GLHYDRLASE30"/>
</dbReference>
<dbReference type="Pfam" id="PF02055">
    <property type="entry name" value="Glyco_hydro_30"/>
    <property type="match status" value="1"/>
</dbReference>
<dbReference type="Gene3D" id="2.60.40.1180">
    <property type="entry name" value="Golgi alpha-mannosidase II"/>
    <property type="match status" value="1"/>
</dbReference>
<dbReference type="PANTHER" id="PTHR11069:SF23">
    <property type="entry name" value="LYSOSOMAL ACID GLUCOSYLCERAMIDASE"/>
    <property type="match status" value="1"/>
</dbReference>
<dbReference type="InterPro" id="IPR033453">
    <property type="entry name" value="Glyco_hydro_30_TIM-barrel"/>
</dbReference>
<dbReference type="InterPro" id="IPR001139">
    <property type="entry name" value="Glyco_hydro_30"/>
</dbReference>
<dbReference type="GO" id="GO:0004348">
    <property type="term" value="F:glucosylceramidase activity"/>
    <property type="evidence" value="ECO:0007669"/>
    <property type="project" value="InterPro"/>
</dbReference>
<organism evidence="6 7">
    <name type="scientific">Triparma laevis f. inornata</name>
    <dbReference type="NCBI Taxonomy" id="1714386"/>
    <lineage>
        <taxon>Eukaryota</taxon>
        <taxon>Sar</taxon>
        <taxon>Stramenopiles</taxon>
        <taxon>Ochrophyta</taxon>
        <taxon>Bolidophyceae</taxon>
        <taxon>Parmales</taxon>
        <taxon>Triparmaceae</taxon>
        <taxon>Triparma</taxon>
    </lineage>
</organism>
<name>A0A9W7ALT4_9STRA</name>
<evidence type="ECO:0000256" key="2">
    <source>
        <dbReference type="ARBA" id="ARBA00022729"/>
    </source>
</evidence>
<evidence type="ECO:0000313" key="6">
    <source>
        <dbReference type="EMBL" id="GMH74622.1"/>
    </source>
</evidence>
<keyword evidence="2" id="KW-0732">Signal</keyword>
<feature type="domain" description="Glycosyl hydrolase family 30 beta sandwich" evidence="5">
    <location>
        <begin position="317"/>
        <end position="367"/>
    </location>
</feature>
<protein>
    <recommendedName>
        <fullName evidence="8">Glucosylceramidase</fullName>
    </recommendedName>
</protein>
<dbReference type="InterPro" id="IPR013780">
    <property type="entry name" value="Glyco_hydro_b"/>
</dbReference>
<dbReference type="AlphaFoldDB" id="A0A9W7ALT4"/>
<evidence type="ECO:0000259" key="4">
    <source>
        <dbReference type="Pfam" id="PF02055"/>
    </source>
</evidence>
<evidence type="ECO:0000256" key="1">
    <source>
        <dbReference type="ARBA" id="ARBA00005382"/>
    </source>
</evidence>
<dbReference type="EMBL" id="BLQM01000197">
    <property type="protein sequence ID" value="GMH74622.1"/>
    <property type="molecule type" value="Genomic_DNA"/>
</dbReference>
<keyword evidence="3" id="KW-0378">Hydrolase</keyword>
<dbReference type="PANTHER" id="PTHR11069">
    <property type="entry name" value="GLUCOSYLCERAMIDASE"/>
    <property type="match status" value="1"/>
</dbReference>
<dbReference type="SUPFAM" id="SSF51445">
    <property type="entry name" value="(Trans)glycosidases"/>
    <property type="match status" value="2"/>
</dbReference>
<comment type="similarity">
    <text evidence="1">Belongs to the glycosyl hydrolase 30 family.</text>
</comment>
<dbReference type="InterPro" id="IPR033452">
    <property type="entry name" value="GH30_C"/>
</dbReference>
<accession>A0A9W7ALT4</accession>
<evidence type="ECO:0008006" key="8">
    <source>
        <dbReference type="Google" id="ProtNLM"/>
    </source>
</evidence>
<sequence length="370" mass="40711">MHLPLTPTALVLTPCIYTSEDTTGQLSPCPPTPSASSTWSLSLDTNSPLQIIDGFGAAWTDATTYLFDFLPPDTTSSLLADLFTSSGIQLEFVRTTIGQSDLTPEHDGRWSFDENDGEPDPDLTSWSLTEPGEHMLNHVKIMYDISPSITLLGSIWSPPGWMKKGNVLNSSYTQAYVGYITNHLKAYKSSGVELPLPSDFETLFAFQKANPGVKQYMTECWLHDQSGEQFFDLPQFIMRPIQYGASGSLAWTLAGSVDLDVSYSGGCKECTGIVQVDMNMGEFEKNHDWYALGHFSKFVRKGARFLLIDGDYIYNDNTGVESAGFINPNGSIIVDVMNKFSNDLEVTIKVDGSDVVQVLAARSLTTLILN</sequence>
<reference evidence="7" key="1">
    <citation type="journal article" date="2023" name="Commun. Biol.">
        <title>Genome analysis of Parmales, the sister group of diatoms, reveals the evolutionary specialization of diatoms from phago-mixotrophs to photoautotrophs.</title>
        <authorList>
            <person name="Ban H."/>
            <person name="Sato S."/>
            <person name="Yoshikawa S."/>
            <person name="Yamada K."/>
            <person name="Nakamura Y."/>
            <person name="Ichinomiya M."/>
            <person name="Sato N."/>
            <person name="Blanc-Mathieu R."/>
            <person name="Endo H."/>
            <person name="Kuwata A."/>
            <person name="Ogata H."/>
        </authorList>
    </citation>
    <scope>NUCLEOTIDE SEQUENCE [LARGE SCALE GENOMIC DNA]</scope>
</reference>